<accession>A2BWA9</accession>
<evidence type="ECO:0000313" key="2">
    <source>
        <dbReference type="Proteomes" id="UP000001589"/>
    </source>
</evidence>
<dbReference type="GeneID" id="60201911"/>
<sequence>MNKTQEQLEKLREVAEASLTKTEELHKVLAQIEALMSREEMQKVSKKNK</sequence>
<dbReference type="KEGG" id="pmc:P9515_08631"/>
<proteinExistence type="predicted"/>
<gene>
    <name evidence="1" type="ordered locus">P9515_08631</name>
</gene>
<protein>
    <submittedName>
        <fullName evidence="1">Uncharacterized protein</fullName>
    </submittedName>
</protein>
<dbReference type="HOGENOM" id="CLU_214473_1_0_3"/>
<evidence type="ECO:0000313" key="1">
    <source>
        <dbReference type="EMBL" id="ABM72070.1"/>
    </source>
</evidence>
<dbReference type="STRING" id="167542.P9515_08631"/>
<dbReference type="RefSeq" id="WP_011820175.1">
    <property type="nucleotide sequence ID" value="NC_008817.1"/>
</dbReference>
<organism evidence="1 2">
    <name type="scientific">Prochlorococcus marinus (strain MIT 9515)</name>
    <dbReference type="NCBI Taxonomy" id="167542"/>
    <lineage>
        <taxon>Bacteria</taxon>
        <taxon>Bacillati</taxon>
        <taxon>Cyanobacteriota</taxon>
        <taxon>Cyanophyceae</taxon>
        <taxon>Synechococcales</taxon>
        <taxon>Prochlorococcaceae</taxon>
        <taxon>Prochlorococcus</taxon>
    </lineage>
</organism>
<dbReference type="AlphaFoldDB" id="A2BWA9"/>
<dbReference type="EMBL" id="CP000552">
    <property type="protein sequence ID" value="ABM72070.1"/>
    <property type="molecule type" value="Genomic_DNA"/>
</dbReference>
<reference evidence="1 2" key="1">
    <citation type="journal article" date="2007" name="PLoS Genet.">
        <title>Patterns and implications of gene gain and loss in the evolution of Prochlorococcus.</title>
        <authorList>
            <person name="Kettler G.C."/>
            <person name="Martiny A.C."/>
            <person name="Huang K."/>
            <person name="Zucker J."/>
            <person name="Coleman M.L."/>
            <person name="Rodrigue S."/>
            <person name="Chen F."/>
            <person name="Lapidus A."/>
            <person name="Ferriera S."/>
            <person name="Johnson J."/>
            <person name="Steglich C."/>
            <person name="Church G.M."/>
            <person name="Richardson P."/>
            <person name="Chisholm S.W."/>
        </authorList>
    </citation>
    <scope>NUCLEOTIDE SEQUENCE [LARGE SCALE GENOMIC DNA]</scope>
    <source>
        <strain evidence="1 2">MIT 9515</strain>
    </source>
</reference>
<name>A2BWA9_PROM5</name>
<dbReference type="Proteomes" id="UP000001589">
    <property type="component" value="Chromosome"/>
</dbReference>